<dbReference type="EMBL" id="JACKTY010000051">
    <property type="protein sequence ID" value="MCV7230703.1"/>
    <property type="molecule type" value="Genomic_DNA"/>
</dbReference>
<accession>A0ABT3CMW9</accession>
<comment type="caution">
    <text evidence="1">The sequence shown here is derived from an EMBL/GenBank/DDBJ whole genome shotgun (WGS) entry which is preliminary data.</text>
</comment>
<gene>
    <name evidence="1" type="ORF">H7J73_32315</name>
</gene>
<evidence type="ECO:0000313" key="1">
    <source>
        <dbReference type="EMBL" id="MCV7230703.1"/>
    </source>
</evidence>
<keyword evidence="2" id="KW-1185">Reference proteome</keyword>
<organism evidence="1 2">
    <name type="scientific">Mycolicibacterium komossense</name>
    <dbReference type="NCBI Taxonomy" id="1779"/>
    <lineage>
        <taxon>Bacteria</taxon>
        <taxon>Bacillati</taxon>
        <taxon>Actinomycetota</taxon>
        <taxon>Actinomycetes</taxon>
        <taxon>Mycobacteriales</taxon>
        <taxon>Mycobacteriaceae</taxon>
        <taxon>Mycolicibacterium</taxon>
    </lineage>
</organism>
<sequence>MSDYPAGMTLRPIEVWPRSETRTRVRAPFSASWSSTLDLLDRELVCLGDGGRRAPSILQIAMRERDFRLNGLPRANSVPAHPGVILNVESNKGPLSMPCDKFDRWKDNLRAISLSLEALRRVDRYGTTPGNEQYRGWQAIEAPKQSPKQLIEFLAGVADMPPPSSADGIALAYKTARRKSHPDRNDGDQSLWDIVERAAGQLRREGWL</sequence>
<proteinExistence type="predicted"/>
<reference evidence="1 2" key="1">
    <citation type="journal article" date="2022" name="BMC Genomics">
        <title>Comparative genome analysis of mycobacteria focusing on tRNA and non-coding RNA.</title>
        <authorList>
            <person name="Behra P.R.K."/>
            <person name="Pettersson B.M.F."/>
            <person name="Ramesh M."/>
            <person name="Das S."/>
            <person name="Dasgupta S."/>
            <person name="Kirsebom L.A."/>
        </authorList>
    </citation>
    <scope>NUCLEOTIDE SEQUENCE [LARGE SCALE GENOMIC DNA]</scope>
    <source>
        <strain evidence="1 2">DSM 44078</strain>
    </source>
</reference>
<dbReference type="RefSeq" id="WP_264071990.1">
    <property type="nucleotide sequence ID" value="NZ_JACKTY010000051.1"/>
</dbReference>
<dbReference type="Proteomes" id="UP001526201">
    <property type="component" value="Unassembled WGS sequence"/>
</dbReference>
<evidence type="ECO:0000313" key="2">
    <source>
        <dbReference type="Proteomes" id="UP001526201"/>
    </source>
</evidence>
<name>A0ABT3CMW9_9MYCO</name>
<protein>
    <submittedName>
        <fullName evidence="1">Molecular chaperone DnaJ</fullName>
    </submittedName>
</protein>